<sequence>MEGSLPQAGSRFHKLRQLRKLRKVIDIEKSV</sequence>
<protein>
    <submittedName>
        <fullName evidence="1">Uncharacterized protein</fullName>
    </submittedName>
</protein>
<dbReference type="AlphaFoldDB" id="A0A2V4WDL2"/>
<evidence type="ECO:0000313" key="2">
    <source>
        <dbReference type="Proteomes" id="UP000247790"/>
    </source>
</evidence>
<accession>A0A2V4WDL2</accession>
<dbReference type="EMBL" id="QJSW01000005">
    <property type="protein sequence ID" value="PYE49563.1"/>
    <property type="molecule type" value="Genomic_DNA"/>
</dbReference>
<evidence type="ECO:0000313" key="1">
    <source>
        <dbReference type="EMBL" id="PYE49563.1"/>
    </source>
</evidence>
<comment type="caution">
    <text evidence="1">The sequence shown here is derived from an EMBL/GenBank/DDBJ whole genome shotgun (WGS) entry which is preliminary data.</text>
</comment>
<name>A0A2V4WDL2_PAEBA</name>
<dbReference type="Proteomes" id="UP000247790">
    <property type="component" value="Unassembled WGS sequence"/>
</dbReference>
<reference evidence="1 2" key="1">
    <citation type="submission" date="2018-06" db="EMBL/GenBank/DDBJ databases">
        <title>Genomic Encyclopedia of Type Strains, Phase III (KMG-III): the genomes of soil and plant-associated and newly described type strains.</title>
        <authorList>
            <person name="Whitman W."/>
        </authorList>
    </citation>
    <scope>NUCLEOTIDE SEQUENCE [LARGE SCALE GENOMIC DNA]</scope>
    <source>
        <strain evidence="1 2">CECT 7022</strain>
    </source>
</reference>
<gene>
    <name evidence="1" type="ORF">DFQ00_10565</name>
</gene>
<proteinExistence type="predicted"/>
<organism evidence="1 2">
    <name type="scientific">Paenibacillus barcinonensis</name>
    <dbReference type="NCBI Taxonomy" id="198119"/>
    <lineage>
        <taxon>Bacteria</taxon>
        <taxon>Bacillati</taxon>
        <taxon>Bacillota</taxon>
        <taxon>Bacilli</taxon>
        <taxon>Bacillales</taxon>
        <taxon>Paenibacillaceae</taxon>
        <taxon>Paenibacillus</taxon>
    </lineage>
</organism>